<evidence type="ECO:0000256" key="1">
    <source>
        <dbReference type="SAM" id="Phobius"/>
    </source>
</evidence>
<gene>
    <name evidence="2" type="ORF">SAMN02745243_01954</name>
</gene>
<feature type="transmembrane region" description="Helical" evidence="1">
    <location>
        <begin position="116"/>
        <end position="134"/>
    </location>
</feature>
<dbReference type="OrthoDB" id="9815655at2"/>
<dbReference type="InterPro" id="IPR036259">
    <property type="entry name" value="MFS_trans_sf"/>
</dbReference>
<proteinExistence type="predicted"/>
<keyword evidence="1" id="KW-0472">Membrane</keyword>
<dbReference type="STRING" id="1121950.SAMN02745243_01954"/>
<accession>A0A1M6NXF9</accession>
<name>A0A1M6NXF9_9FIRM</name>
<feature type="transmembrane region" description="Helical" evidence="1">
    <location>
        <begin position="92"/>
        <end position="110"/>
    </location>
</feature>
<feature type="transmembrane region" description="Helical" evidence="1">
    <location>
        <begin position="51"/>
        <end position="72"/>
    </location>
</feature>
<evidence type="ECO:0008006" key="4">
    <source>
        <dbReference type="Google" id="ProtNLM"/>
    </source>
</evidence>
<dbReference type="AlphaFoldDB" id="A0A1M6NXF9"/>
<dbReference type="RefSeq" id="WP_073109323.1">
    <property type="nucleotide sequence ID" value="NZ_FQZY01000025.1"/>
</dbReference>
<sequence>MSKRKIRNTIIMGIGLVILIIIGVVYSLLFNDGRWVYETNLSEYVFITKDIPMLAIGALTAIYVIYLVITIFQAAMQKKQADKRYTRRISPLLGFAGIFGFAGFAGFWTYAEAKIIFPFIFFAFFGFFGFFFEGKMSNTLEDELYMENKKRAELNAYRAGFQLLFVTIWLVGMGMFSRYVEWCAIFMLIAISLIYALVLFLSSYLLYRYEKGE</sequence>
<feature type="transmembrane region" description="Helical" evidence="1">
    <location>
        <begin position="182"/>
        <end position="207"/>
    </location>
</feature>
<evidence type="ECO:0000313" key="2">
    <source>
        <dbReference type="EMBL" id="SHK00352.1"/>
    </source>
</evidence>
<keyword evidence="1" id="KW-0812">Transmembrane</keyword>
<dbReference type="SUPFAM" id="SSF103473">
    <property type="entry name" value="MFS general substrate transporter"/>
    <property type="match status" value="1"/>
</dbReference>
<keyword evidence="3" id="KW-1185">Reference proteome</keyword>
<evidence type="ECO:0000313" key="3">
    <source>
        <dbReference type="Proteomes" id="UP000184301"/>
    </source>
</evidence>
<keyword evidence="1" id="KW-1133">Transmembrane helix</keyword>
<feature type="transmembrane region" description="Helical" evidence="1">
    <location>
        <begin position="12"/>
        <end position="31"/>
    </location>
</feature>
<dbReference type="Proteomes" id="UP000184301">
    <property type="component" value="Unassembled WGS sequence"/>
</dbReference>
<feature type="transmembrane region" description="Helical" evidence="1">
    <location>
        <begin position="155"/>
        <end position="176"/>
    </location>
</feature>
<dbReference type="EMBL" id="FQZY01000025">
    <property type="protein sequence ID" value="SHK00352.1"/>
    <property type="molecule type" value="Genomic_DNA"/>
</dbReference>
<organism evidence="2 3">
    <name type="scientific">Hespellia stercorisuis DSM 15480</name>
    <dbReference type="NCBI Taxonomy" id="1121950"/>
    <lineage>
        <taxon>Bacteria</taxon>
        <taxon>Bacillati</taxon>
        <taxon>Bacillota</taxon>
        <taxon>Clostridia</taxon>
        <taxon>Lachnospirales</taxon>
        <taxon>Lachnospiraceae</taxon>
        <taxon>Hespellia</taxon>
    </lineage>
</organism>
<reference evidence="2 3" key="1">
    <citation type="submission" date="2016-11" db="EMBL/GenBank/DDBJ databases">
        <authorList>
            <person name="Jaros S."/>
            <person name="Januszkiewicz K."/>
            <person name="Wedrychowicz H."/>
        </authorList>
    </citation>
    <scope>NUCLEOTIDE SEQUENCE [LARGE SCALE GENOMIC DNA]</scope>
    <source>
        <strain evidence="2 3">DSM 15480</strain>
    </source>
</reference>
<protein>
    <recommendedName>
        <fullName evidence="4">DUF3796 domain-containing protein</fullName>
    </recommendedName>
</protein>